<sequence>MVPLITRQDLKAAIDAGEVTVVDTMPLAYYEKEHIETAVNIPGFPYEDAAAFTRACAPDVLPDRDATIVVYCANVPCRNSELVGLELLNLGYSSVFKYREGIEDWVTAGLPTESSH</sequence>
<dbReference type="SMART" id="SM00450">
    <property type="entry name" value="RHOD"/>
    <property type="match status" value="1"/>
</dbReference>
<evidence type="ECO:0000313" key="3">
    <source>
        <dbReference type="Proteomes" id="UP001589810"/>
    </source>
</evidence>
<dbReference type="PROSITE" id="PS50206">
    <property type="entry name" value="RHODANESE_3"/>
    <property type="match status" value="1"/>
</dbReference>
<accession>A0ABV6MQS8</accession>
<proteinExistence type="predicted"/>
<dbReference type="InterPro" id="IPR001763">
    <property type="entry name" value="Rhodanese-like_dom"/>
</dbReference>
<organism evidence="2 3">
    <name type="scientific">Kutzneria chonburiensis</name>
    <dbReference type="NCBI Taxonomy" id="1483604"/>
    <lineage>
        <taxon>Bacteria</taxon>
        <taxon>Bacillati</taxon>
        <taxon>Actinomycetota</taxon>
        <taxon>Actinomycetes</taxon>
        <taxon>Pseudonocardiales</taxon>
        <taxon>Pseudonocardiaceae</taxon>
        <taxon>Kutzneria</taxon>
    </lineage>
</organism>
<dbReference type="RefSeq" id="WP_273940925.1">
    <property type="nucleotide sequence ID" value="NZ_CP097263.1"/>
</dbReference>
<comment type="caution">
    <text evidence="2">The sequence shown here is derived from an EMBL/GenBank/DDBJ whole genome shotgun (WGS) entry which is preliminary data.</text>
</comment>
<evidence type="ECO:0000259" key="1">
    <source>
        <dbReference type="PROSITE" id="PS50206"/>
    </source>
</evidence>
<dbReference type="EMBL" id="JBHLUD010000004">
    <property type="protein sequence ID" value="MFC0542507.1"/>
    <property type="molecule type" value="Genomic_DNA"/>
</dbReference>
<name>A0ABV6MQS8_9PSEU</name>
<dbReference type="Proteomes" id="UP001589810">
    <property type="component" value="Unassembled WGS sequence"/>
</dbReference>
<dbReference type="InterPro" id="IPR036873">
    <property type="entry name" value="Rhodanese-like_dom_sf"/>
</dbReference>
<dbReference type="CDD" id="cd00158">
    <property type="entry name" value="RHOD"/>
    <property type="match status" value="1"/>
</dbReference>
<dbReference type="Gene3D" id="3.40.250.10">
    <property type="entry name" value="Rhodanese-like domain"/>
    <property type="match status" value="1"/>
</dbReference>
<reference evidence="2 3" key="1">
    <citation type="submission" date="2024-09" db="EMBL/GenBank/DDBJ databases">
        <authorList>
            <person name="Sun Q."/>
            <person name="Mori K."/>
        </authorList>
    </citation>
    <scope>NUCLEOTIDE SEQUENCE [LARGE SCALE GENOMIC DNA]</scope>
    <source>
        <strain evidence="2 3">TBRC 1432</strain>
    </source>
</reference>
<gene>
    <name evidence="2" type="ORF">ACFFH7_13495</name>
</gene>
<dbReference type="SUPFAM" id="SSF52821">
    <property type="entry name" value="Rhodanese/Cell cycle control phosphatase"/>
    <property type="match status" value="1"/>
</dbReference>
<evidence type="ECO:0000313" key="2">
    <source>
        <dbReference type="EMBL" id="MFC0542507.1"/>
    </source>
</evidence>
<keyword evidence="3" id="KW-1185">Reference proteome</keyword>
<feature type="domain" description="Rhodanese" evidence="1">
    <location>
        <begin position="15"/>
        <end position="114"/>
    </location>
</feature>
<protein>
    <submittedName>
        <fullName evidence="2">Rhodanese-like domain-containing protein</fullName>
    </submittedName>
</protein>
<dbReference type="Pfam" id="PF00581">
    <property type="entry name" value="Rhodanese"/>
    <property type="match status" value="1"/>
</dbReference>